<dbReference type="RefSeq" id="WP_141631855.1">
    <property type="nucleotide sequence ID" value="NZ_VIGB01000003.1"/>
</dbReference>
<feature type="chain" id="PRO_5021965027" evidence="2">
    <location>
        <begin position="28"/>
        <end position="374"/>
    </location>
</feature>
<dbReference type="PANTHER" id="PTHR30344:SF1">
    <property type="entry name" value="6-PHOSPHOGLUCONOLACTONASE"/>
    <property type="match status" value="1"/>
</dbReference>
<dbReference type="InterPro" id="IPR050282">
    <property type="entry name" value="Cycloisomerase_2"/>
</dbReference>
<reference evidence="3 4" key="1">
    <citation type="submission" date="2019-06" db="EMBL/GenBank/DDBJ databases">
        <title>Description of Kitasatospora acidophila sp. nov. isolated from pine grove soil, and reclassification of Streptomyces novaecaesareae to Kitasatospora novaeceasareae comb. nov.</title>
        <authorList>
            <person name="Kim M.J."/>
        </authorList>
    </citation>
    <scope>NUCLEOTIDE SEQUENCE [LARGE SCALE GENOMIC DNA]</scope>
    <source>
        <strain evidence="3 4">MMS16-CNU292</strain>
    </source>
</reference>
<dbReference type="PANTHER" id="PTHR30344">
    <property type="entry name" value="6-PHOSPHOGLUCONOLACTONASE-RELATED"/>
    <property type="match status" value="1"/>
</dbReference>
<accession>A0A540VWH4</accession>
<dbReference type="AlphaFoldDB" id="A0A540VWH4"/>
<name>A0A540VWH4_9ACTN</name>
<dbReference type="EMBL" id="VIGB01000003">
    <property type="protein sequence ID" value="TQF01120.1"/>
    <property type="molecule type" value="Genomic_DNA"/>
</dbReference>
<dbReference type="SUPFAM" id="SSF51004">
    <property type="entry name" value="C-terminal (heme d1) domain of cytochrome cd1-nitrite reductase"/>
    <property type="match status" value="1"/>
</dbReference>
<comment type="similarity">
    <text evidence="1">Belongs to the cycloisomerase 2 family.</text>
</comment>
<protein>
    <submittedName>
        <fullName evidence="3">Lactonase family protein</fullName>
    </submittedName>
</protein>
<evidence type="ECO:0000313" key="3">
    <source>
        <dbReference type="EMBL" id="TQF01120.1"/>
    </source>
</evidence>
<dbReference type="Gene3D" id="2.130.10.10">
    <property type="entry name" value="YVTN repeat-like/Quinoprotein amine dehydrogenase"/>
    <property type="match status" value="2"/>
</dbReference>
<dbReference type="Proteomes" id="UP000319103">
    <property type="component" value="Unassembled WGS sequence"/>
</dbReference>
<dbReference type="GO" id="GO:0017057">
    <property type="term" value="F:6-phosphogluconolactonase activity"/>
    <property type="evidence" value="ECO:0007669"/>
    <property type="project" value="TreeGrafter"/>
</dbReference>
<keyword evidence="2" id="KW-0732">Signal</keyword>
<dbReference type="InterPro" id="IPR019405">
    <property type="entry name" value="Lactonase_7-beta_prop"/>
</dbReference>
<dbReference type="InterPro" id="IPR015943">
    <property type="entry name" value="WD40/YVTN_repeat-like_dom_sf"/>
</dbReference>
<evidence type="ECO:0000256" key="1">
    <source>
        <dbReference type="ARBA" id="ARBA00005564"/>
    </source>
</evidence>
<feature type="signal peptide" evidence="2">
    <location>
        <begin position="1"/>
        <end position="27"/>
    </location>
</feature>
<sequence>MNRLTRIGVAVAAALATAGVFAPAASAAGAPAARPVFVQTDNPAGNQIVAYHRAGDGTLAQAAVYATGGRGGVLQGAVADHTASQGALTYDAAHRLLYAVNAGSDSVSVFSVQGETLTLHQIVASGGVFPVSVAVNGDRVYVLNALGGGSVQGYRLVHGHLMTQAGWNRGLGLDPNATPQFTHTPGQIGFLADGSQLVVTTKANGSSIAVFGIDRSGAPSQSPVVTTVPGAVPFGFVPDGRHGLFLTEVGTNSLATYRIGADGKAVREASADTGQAAVCWAVRVGDVIYTSNAGSSTLTGIRTADHGRHLTVLGNTATDPGTVDAAASPDGHLYVQTGVKGILDEFTVNHDGSLTMIGSQTVPGGAGGEGIAAL</sequence>
<proteinExistence type="inferred from homology"/>
<comment type="caution">
    <text evidence="3">The sequence shown here is derived from an EMBL/GenBank/DDBJ whole genome shotgun (WGS) entry which is preliminary data.</text>
</comment>
<dbReference type="Pfam" id="PF10282">
    <property type="entry name" value="Lactonase"/>
    <property type="match status" value="1"/>
</dbReference>
<keyword evidence="4" id="KW-1185">Reference proteome</keyword>
<dbReference type="InterPro" id="IPR011048">
    <property type="entry name" value="Haem_d1_sf"/>
</dbReference>
<evidence type="ECO:0000313" key="4">
    <source>
        <dbReference type="Proteomes" id="UP000319103"/>
    </source>
</evidence>
<evidence type="ECO:0000256" key="2">
    <source>
        <dbReference type="SAM" id="SignalP"/>
    </source>
</evidence>
<dbReference type="OrthoDB" id="9790815at2"/>
<gene>
    <name evidence="3" type="ORF">E6W39_01290</name>
</gene>
<organism evidence="3 4">
    <name type="scientific">Kitasatospora acidiphila</name>
    <dbReference type="NCBI Taxonomy" id="2567942"/>
    <lineage>
        <taxon>Bacteria</taxon>
        <taxon>Bacillati</taxon>
        <taxon>Actinomycetota</taxon>
        <taxon>Actinomycetes</taxon>
        <taxon>Kitasatosporales</taxon>
        <taxon>Streptomycetaceae</taxon>
        <taxon>Kitasatospora</taxon>
    </lineage>
</organism>